<dbReference type="RefSeq" id="WP_246911933.1">
    <property type="nucleotide sequence ID" value="NZ_JALJRB010000020.1"/>
</dbReference>
<organism evidence="16 17">
    <name type="scientific">Desulfatitalea alkaliphila</name>
    <dbReference type="NCBI Taxonomy" id="2929485"/>
    <lineage>
        <taxon>Bacteria</taxon>
        <taxon>Pseudomonadati</taxon>
        <taxon>Thermodesulfobacteriota</taxon>
        <taxon>Desulfobacteria</taxon>
        <taxon>Desulfobacterales</taxon>
        <taxon>Desulfosarcinaceae</taxon>
        <taxon>Desulfatitalea</taxon>
    </lineage>
</organism>
<dbReference type="InterPro" id="IPR007167">
    <property type="entry name" value="Fe-transptr_FeoA-like"/>
</dbReference>
<dbReference type="InterPro" id="IPR036390">
    <property type="entry name" value="WH_DNA-bd_sf"/>
</dbReference>
<comment type="subcellular location">
    <subcellularLocation>
        <location evidence="1">Cytoplasm</location>
    </subcellularLocation>
</comment>
<keyword evidence="9 14" id="KW-0408">Iron</keyword>
<evidence type="ECO:0000256" key="11">
    <source>
        <dbReference type="ARBA" id="ARBA00023125"/>
    </source>
</evidence>
<dbReference type="InterPro" id="IPR043135">
    <property type="entry name" value="Fur_C"/>
</dbReference>
<feature type="binding site" evidence="14">
    <location>
        <position position="119"/>
    </location>
    <ligand>
        <name>Fe cation</name>
        <dbReference type="ChEBI" id="CHEBI:24875"/>
    </ligand>
</feature>
<evidence type="ECO:0000256" key="7">
    <source>
        <dbReference type="ARBA" id="ARBA00022723"/>
    </source>
</evidence>
<dbReference type="InterPro" id="IPR002481">
    <property type="entry name" value="FUR"/>
</dbReference>
<evidence type="ECO:0000256" key="3">
    <source>
        <dbReference type="ARBA" id="ARBA00011738"/>
    </source>
</evidence>
<dbReference type="Gene3D" id="3.30.1490.190">
    <property type="match status" value="1"/>
</dbReference>
<evidence type="ECO:0000256" key="2">
    <source>
        <dbReference type="ARBA" id="ARBA00007957"/>
    </source>
</evidence>
<keyword evidence="11" id="KW-0238">DNA-binding</keyword>
<name>A0AA41R363_9BACT</name>
<feature type="binding site" evidence="13">
    <location>
        <position position="107"/>
    </location>
    <ligand>
        <name>Zn(2+)</name>
        <dbReference type="ChEBI" id="CHEBI:29105"/>
    </ligand>
</feature>
<sequence length="245" mass="27607">MPSQNIIHKQDKEQFIKLFKQDCIDRFDDRLAVLEVFLGSEHHVTVPELGTLVRDKGHDLDDAFIRETLELMCRYGFALANRFDNGKVRYEHRHLGHHHDHLICTKCKKIIEFEDPAMEQRQMQIANQYGFHMLQHKMELYGICSECLARRDPVMTLDAARSGEKLRAVGFGGGARARLRLLTMGLRVNDTLEVITNIHGGQVVIAVGNNRLVLGQGLAQKIRVAPIADACEAAVSGKKMPGGRS</sequence>
<proteinExistence type="inferred from homology"/>
<dbReference type="GO" id="GO:0008270">
    <property type="term" value="F:zinc ion binding"/>
    <property type="evidence" value="ECO:0007669"/>
    <property type="project" value="TreeGrafter"/>
</dbReference>
<dbReference type="SMART" id="SM00899">
    <property type="entry name" value="FeoA"/>
    <property type="match status" value="1"/>
</dbReference>
<keyword evidence="8 13" id="KW-0862">Zinc</keyword>
<keyword evidence="12" id="KW-0804">Transcription</keyword>
<dbReference type="GO" id="GO:0045892">
    <property type="term" value="P:negative regulation of DNA-templated transcription"/>
    <property type="evidence" value="ECO:0007669"/>
    <property type="project" value="TreeGrafter"/>
</dbReference>
<dbReference type="PANTHER" id="PTHR33202">
    <property type="entry name" value="ZINC UPTAKE REGULATION PROTEIN"/>
    <property type="match status" value="1"/>
</dbReference>
<keyword evidence="17" id="KW-1185">Reference proteome</keyword>
<evidence type="ECO:0000256" key="4">
    <source>
        <dbReference type="ARBA" id="ARBA00020910"/>
    </source>
</evidence>
<evidence type="ECO:0000313" key="16">
    <source>
        <dbReference type="EMBL" id="MCJ8502069.1"/>
    </source>
</evidence>
<dbReference type="FunFam" id="3.30.1490.190:FF:000001">
    <property type="entry name" value="Ferric uptake regulation protein"/>
    <property type="match status" value="1"/>
</dbReference>
<evidence type="ECO:0000259" key="15">
    <source>
        <dbReference type="SMART" id="SM00899"/>
    </source>
</evidence>
<evidence type="ECO:0000256" key="9">
    <source>
        <dbReference type="ARBA" id="ARBA00023004"/>
    </source>
</evidence>
<comment type="similarity">
    <text evidence="2">Belongs to the Fur family.</text>
</comment>
<comment type="cofactor">
    <cofactor evidence="14">
        <name>Mn(2+)</name>
        <dbReference type="ChEBI" id="CHEBI:29035"/>
    </cofactor>
    <cofactor evidence="14">
        <name>Fe(2+)</name>
        <dbReference type="ChEBI" id="CHEBI:29033"/>
    </cofactor>
    <text evidence="14">Binds 1 Mn(2+) or Fe(2+) ion per subunit.</text>
</comment>
<comment type="cofactor">
    <cofactor evidence="13">
        <name>Zn(2+)</name>
        <dbReference type="ChEBI" id="CHEBI:29105"/>
    </cofactor>
    <text evidence="13">Binds 1 zinc ion per subunit.</text>
</comment>
<keyword evidence="6" id="KW-0678">Repressor</keyword>
<evidence type="ECO:0000256" key="13">
    <source>
        <dbReference type="PIRSR" id="PIRSR602481-1"/>
    </source>
</evidence>
<evidence type="ECO:0000256" key="12">
    <source>
        <dbReference type="ARBA" id="ARBA00023163"/>
    </source>
</evidence>
<evidence type="ECO:0000256" key="6">
    <source>
        <dbReference type="ARBA" id="ARBA00022491"/>
    </source>
</evidence>
<comment type="caution">
    <text evidence="16">The sequence shown here is derived from an EMBL/GenBank/DDBJ whole genome shotgun (WGS) entry which is preliminary data.</text>
</comment>
<comment type="subunit">
    <text evidence="3">Homodimer.</text>
</comment>
<dbReference type="Pfam" id="PF04023">
    <property type="entry name" value="FeoA"/>
    <property type="match status" value="1"/>
</dbReference>
<dbReference type="GO" id="GO:1900376">
    <property type="term" value="P:regulation of secondary metabolite biosynthetic process"/>
    <property type="evidence" value="ECO:0007669"/>
    <property type="project" value="TreeGrafter"/>
</dbReference>
<accession>A0AA41R363</accession>
<dbReference type="InterPro" id="IPR008988">
    <property type="entry name" value="Transcriptional_repressor_C"/>
</dbReference>
<dbReference type="Gene3D" id="2.30.30.90">
    <property type="match status" value="1"/>
</dbReference>
<dbReference type="SUPFAM" id="SSF46785">
    <property type="entry name" value="Winged helix' DNA-binding domain"/>
    <property type="match status" value="1"/>
</dbReference>
<evidence type="ECO:0000313" key="17">
    <source>
        <dbReference type="Proteomes" id="UP001165427"/>
    </source>
</evidence>
<reference evidence="16" key="1">
    <citation type="submission" date="2022-04" db="EMBL/GenBank/DDBJ databases">
        <title>Desulfatitalea alkaliphila sp. nov., a novel anaerobic sulfate-reducing bacterium isolated from terrestrial mud volcano, Taman Peninsula, Russia.</title>
        <authorList>
            <person name="Khomyakova M.A."/>
            <person name="Merkel A.Y."/>
            <person name="Slobodkin A.I."/>
        </authorList>
    </citation>
    <scope>NUCLEOTIDE SEQUENCE</scope>
    <source>
        <strain evidence="16">M08but</strain>
    </source>
</reference>
<dbReference type="Gene3D" id="1.10.10.10">
    <property type="entry name" value="Winged helix-like DNA-binding domain superfamily/Winged helix DNA-binding domain"/>
    <property type="match status" value="1"/>
</dbReference>
<gene>
    <name evidence="16" type="ORF">MRX98_15910</name>
</gene>
<feature type="binding site" evidence="14">
    <location>
        <position position="98"/>
    </location>
    <ligand>
        <name>Fe cation</name>
        <dbReference type="ChEBI" id="CHEBI:24875"/>
    </ligand>
</feature>
<keyword evidence="10" id="KW-0805">Transcription regulation</keyword>
<dbReference type="GO" id="GO:0005829">
    <property type="term" value="C:cytosol"/>
    <property type="evidence" value="ECO:0007669"/>
    <property type="project" value="TreeGrafter"/>
</dbReference>
<feature type="domain" description="Ferrous iron transporter FeoA-like" evidence="15">
    <location>
        <begin position="155"/>
        <end position="226"/>
    </location>
</feature>
<dbReference type="Proteomes" id="UP001165427">
    <property type="component" value="Unassembled WGS sequence"/>
</dbReference>
<dbReference type="GO" id="GO:0003700">
    <property type="term" value="F:DNA-binding transcription factor activity"/>
    <property type="evidence" value="ECO:0007669"/>
    <property type="project" value="InterPro"/>
</dbReference>
<dbReference type="CDD" id="cd07153">
    <property type="entry name" value="Fur_like"/>
    <property type="match status" value="1"/>
</dbReference>
<evidence type="ECO:0000256" key="1">
    <source>
        <dbReference type="ARBA" id="ARBA00004496"/>
    </source>
</evidence>
<dbReference type="PANTHER" id="PTHR33202:SF2">
    <property type="entry name" value="FERRIC UPTAKE REGULATION PROTEIN"/>
    <property type="match status" value="1"/>
</dbReference>
<keyword evidence="7 13" id="KW-0479">Metal-binding</keyword>
<keyword evidence="5" id="KW-0963">Cytoplasm</keyword>
<feature type="binding site" evidence="14">
    <location>
        <position position="136"/>
    </location>
    <ligand>
        <name>Fe cation</name>
        <dbReference type="ChEBI" id="CHEBI:24875"/>
    </ligand>
</feature>
<feature type="binding site" evidence="14">
    <location>
        <position position="100"/>
    </location>
    <ligand>
        <name>Fe cation</name>
        <dbReference type="ChEBI" id="CHEBI:24875"/>
    </ligand>
</feature>
<protein>
    <recommendedName>
        <fullName evidence="4">Ferric uptake regulation protein</fullName>
    </recommendedName>
</protein>
<dbReference type="AlphaFoldDB" id="A0AA41R363"/>
<dbReference type="EMBL" id="JALJRB010000020">
    <property type="protein sequence ID" value="MCJ8502069.1"/>
    <property type="molecule type" value="Genomic_DNA"/>
</dbReference>
<dbReference type="SUPFAM" id="SSF50037">
    <property type="entry name" value="C-terminal domain of transcriptional repressors"/>
    <property type="match status" value="1"/>
</dbReference>
<feature type="binding site" evidence="13">
    <location>
        <position position="147"/>
    </location>
    <ligand>
        <name>Zn(2+)</name>
        <dbReference type="ChEBI" id="CHEBI:29105"/>
    </ligand>
</feature>
<evidence type="ECO:0000256" key="10">
    <source>
        <dbReference type="ARBA" id="ARBA00023015"/>
    </source>
</evidence>
<evidence type="ECO:0000256" key="5">
    <source>
        <dbReference type="ARBA" id="ARBA00022490"/>
    </source>
</evidence>
<evidence type="ECO:0000256" key="8">
    <source>
        <dbReference type="ARBA" id="ARBA00022833"/>
    </source>
</evidence>
<evidence type="ECO:0000256" key="14">
    <source>
        <dbReference type="PIRSR" id="PIRSR602481-2"/>
    </source>
</evidence>
<dbReference type="Pfam" id="PF01475">
    <property type="entry name" value="FUR"/>
    <property type="match status" value="1"/>
</dbReference>
<feature type="binding site" evidence="13">
    <location>
        <position position="104"/>
    </location>
    <ligand>
        <name>Zn(2+)</name>
        <dbReference type="ChEBI" id="CHEBI:29105"/>
    </ligand>
</feature>
<dbReference type="InterPro" id="IPR038157">
    <property type="entry name" value="FeoA_core_dom"/>
</dbReference>
<dbReference type="GO" id="GO:0000976">
    <property type="term" value="F:transcription cis-regulatory region binding"/>
    <property type="evidence" value="ECO:0007669"/>
    <property type="project" value="TreeGrafter"/>
</dbReference>
<feature type="binding site" evidence="13">
    <location>
        <position position="144"/>
    </location>
    <ligand>
        <name>Zn(2+)</name>
        <dbReference type="ChEBI" id="CHEBI:29105"/>
    </ligand>
</feature>
<dbReference type="InterPro" id="IPR036388">
    <property type="entry name" value="WH-like_DNA-bd_sf"/>
</dbReference>